<feature type="signal peptide" evidence="4">
    <location>
        <begin position="1"/>
        <end position="22"/>
    </location>
</feature>
<keyword evidence="6" id="KW-1185">Reference proteome</keyword>
<dbReference type="AlphaFoldDB" id="A0A9E6ZLQ8"/>
<proteinExistence type="inferred from homology"/>
<evidence type="ECO:0000256" key="1">
    <source>
        <dbReference type="ARBA" id="ARBA00004418"/>
    </source>
</evidence>
<comment type="subcellular location">
    <subcellularLocation>
        <location evidence="1">Periplasm</location>
    </subcellularLocation>
</comment>
<dbReference type="Gene3D" id="3.40.190.10">
    <property type="entry name" value="Periplasmic binding protein-like II"/>
    <property type="match status" value="2"/>
</dbReference>
<reference evidence="5" key="1">
    <citation type="submission" date="2022-03" db="EMBL/GenBank/DDBJ databases">
        <title>Description of Abyssus ytuae gen. nov., sp. nov., a novel member of the family Flavobacteriaceae isolated from the sediment of Mariana Trench.</title>
        <authorList>
            <person name="Zhang J."/>
            <person name="Xu X."/>
        </authorList>
    </citation>
    <scope>NUCLEOTIDE SEQUENCE</scope>
    <source>
        <strain evidence="5">MT3330</strain>
    </source>
</reference>
<evidence type="ECO:0000256" key="4">
    <source>
        <dbReference type="SAM" id="SignalP"/>
    </source>
</evidence>
<evidence type="ECO:0000256" key="2">
    <source>
        <dbReference type="ARBA" id="ARBA00010742"/>
    </source>
</evidence>
<dbReference type="PANTHER" id="PTHR30024">
    <property type="entry name" value="ALIPHATIC SULFONATES-BINDING PROTEIN-RELATED"/>
    <property type="match status" value="1"/>
</dbReference>
<dbReference type="GO" id="GO:0042597">
    <property type="term" value="C:periplasmic space"/>
    <property type="evidence" value="ECO:0007669"/>
    <property type="project" value="UniProtKB-SubCell"/>
</dbReference>
<evidence type="ECO:0000256" key="3">
    <source>
        <dbReference type="ARBA" id="ARBA00022729"/>
    </source>
</evidence>
<feature type="chain" id="PRO_5039118463" description="SsuA/THI5-like domain-containing protein" evidence="4">
    <location>
        <begin position="23"/>
        <end position="350"/>
    </location>
</feature>
<dbReference type="RefSeq" id="WP_255844099.1">
    <property type="nucleotide sequence ID" value="NZ_CP094358.1"/>
</dbReference>
<name>A0A9E6ZLQ8_9FLAO</name>
<gene>
    <name evidence="5" type="ORF">MQE35_02205</name>
</gene>
<dbReference type="Proteomes" id="UP000831290">
    <property type="component" value="Chromosome"/>
</dbReference>
<accession>A0A9E6ZLQ8</accession>
<organism evidence="5 6">
    <name type="scientific">Abyssalbus ytuae</name>
    <dbReference type="NCBI Taxonomy" id="2926907"/>
    <lineage>
        <taxon>Bacteria</taxon>
        <taxon>Pseudomonadati</taxon>
        <taxon>Bacteroidota</taxon>
        <taxon>Flavobacteriia</taxon>
        <taxon>Flavobacteriales</taxon>
        <taxon>Flavobacteriaceae</taxon>
        <taxon>Abyssalbus</taxon>
    </lineage>
</organism>
<sequence length="350" mass="38193">MKSKVNFKLLPVLIITSFLFNACSSDNPDTAYTEGDALAAQAERYEETLKVVSPPNPNVFPLLLAMSDYPHLNIELIPVDGGSAVPPALENGTAEVTTIYSYIMANHVVTESAPDLRLAAVTLWSNFYIVSHPDISSFDDLVGKKLIISGPNGPGENGAPGKIIRAALKREGLEPGVDLTVEYLPLSEGLETVSSGNADAILLAEPAATGFALQSFMENNDLEITINLQETFTGYNQWDENELPLGGIGVIDAVLNNEQKKKQFDEFVKAYRESCNKIMQGNMEDLMVISQGLYTEFGFQLPAPIILRSVNEGRLVFKPGIELASIQPDLDSFISEIIGSSPGEEFYYYQ</sequence>
<evidence type="ECO:0008006" key="7">
    <source>
        <dbReference type="Google" id="ProtNLM"/>
    </source>
</evidence>
<evidence type="ECO:0000313" key="5">
    <source>
        <dbReference type="EMBL" id="UOB18122.1"/>
    </source>
</evidence>
<comment type="similarity">
    <text evidence="2">Belongs to the bacterial solute-binding protein SsuA/TauA family.</text>
</comment>
<dbReference type="PANTHER" id="PTHR30024:SF47">
    <property type="entry name" value="TAURINE-BINDING PERIPLASMIC PROTEIN"/>
    <property type="match status" value="1"/>
</dbReference>
<dbReference type="EMBL" id="CP094358">
    <property type="protein sequence ID" value="UOB18122.1"/>
    <property type="molecule type" value="Genomic_DNA"/>
</dbReference>
<keyword evidence="3 4" id="KW-0732">Signal</keyword>
<dbReference type="SUPFAM" id="SSF53850">
    <property type="entry name" value="Periplasmic binding protein-like II"/>
    <property type="match status" value="1"/>
</dbReference>
<dbReference type="KEGG" id="fbm:MQE35_02205"/>
<evidence type="ECO:0000313" key="6">
    <source>
        <dbReference type="Proteomes" id="UP000831290"/>
    </source>
</evidence>
<protein>
    <recommendedName>
        <fullName evidence="7">SsuA/THI5-like domain-containing protein</fullName>
    </recommendedName>
</protein>